<evidence type="ECO:0000256" key="1">
    <source>
        <dbReference type="ARBA" id="ARBA00004479"/>
    </source>
</evidence>
<dbReference type="GeneTree" id="ENSGT00940000162672"/>
<dbReference type="GO" id="GO:0006508">
    <property type="term" value="P:proteolysis"/>
    <property type="evidence" value="ECO:0007669"/>
    <property type="project" value="InterPro"/>
</dbReference>
<dbReference type="InterPro" id="IPR001762">
    <property type="entry name" value="Disintegrin_dom"/>
</dbReference>
<dbReference type="InterPro" id="IPR024079">
    <property type="entry name" value="MetalloPept_cat_dom_sf"/>
</dbReference>
<dbReference type="Gene3D" id="3.40.390.10">
    <property type="entry name" value="Collagenase (Catalytic Domain)"/>
    <property type="match status" value="1"/>
</dbReference>
<sequence>QTTRQLFQKSINFTLKQGDIHYGGWWLHAFFFELVMVVDHNRYVFRDNNATLAQEDVLIVLSDVSTFYLQLGLQITLTGIEVWTTENPITGDTIENLLTSFCSWKKGALNDRIVHDGAGLIVKVDESLGTHSAEFGRVCNNENNGVIVNFVDLNYTLLAMRLTYVLGKLLNVEDDNSEEFCVCRSGDRCLMNATIDVSVHFSNCSFFYFYRFTIKKPCLQNQPEIQISSVKTKQHCGNGLVEEGEQCDCGSWKLCYRDACCWANCTLRMGADCAHGDCCKNCQFIPQGTMCREGDDDCDLPEWCNGSSHACPDDVYKQNGSPCRVIGYCFENMCNTRDDQCKDIFGNETKNAENLCYTTVNTRGDRFGHCSVQGTTYTGCSLANSLCGRIQCQNVKRLPPMAEHTTIHWYYMKDIVCVGTDYHLGIISHDMGLVREGTECGEDLMCIGKECVPVSHFEQSCKEETCNLRGICNNRHHCHCTYDWDPPFCLKEGSGGSIDSGPPPQKVKRVKKVKHGFLIWIIIVLLILLLLILLLFLLRTHSYVQL</sequence>
<feature type="disulfide bond" evidence="3">
    <location>
        <begin position="291"/>
        <end position="311"/>
    </location>
</feature>
<dbReference type="Pfam" id="PF00200">
    <property type="entry name" value="Disintegrin"/>
    <property type="match status" value="1"/>
</dbReference>
<dbReference type="Ensembl" id="ENSOGAT00000027196.1">
    <property type="protein sequence ID" value="ENSOGAP00000015872.1"/>
    <property type="gene ID" value="ENSOGAG00000029765.1"/>
</dbReference>
<dbReference type="GO" id="GO:0004222">
    <property type="term" value="F:metalloendopeptidase activity"/>
    <property type="evidence" value="ECO:0007669"/>
    <property type="project" value="InterPro"/>
</dbReference>
<dbReference type="STRING" id="30611.ENSOGAP00000015872"/>
<dbReference type="InterPro" id="IPR006586">
    <property type="entry name" value="ADAM_Cys-rich"/>
</dbReference>
<evidence type="ECO:0000256" key="2">
    <source>
        <dbReference type="ARBA" id="ARBA00023157"/>
    </source>
</evidence>
<dbReference type="GO" id="GO:0009897">
    <property type="term" value="C:external side of plasma membrane"/>
    <property type="evidence" value="ECO:0007669"/>
    <property type="project" value="TreeGrafter"/>
</dbReference>
<dbReference type="PANTHER" id="PTHR11905">
    <property type="entry name" value="ADAM A DISINTEGRIN AND METALLOPROTEASE DOMAIN"/>
    <property type="match status" value="1"/>
</dbReference>
<dbReference type="InterPro" id="IPR018358">
    <property type="entry name" value="Disintegrin_CS"/>
</dbReference>
<dbReference type="InterPro" id="IPR036436">
    <property type="entry name" value="Disintegrin_dom_sf"/>
</dbReference>
<dbReference type="SUPFAM" id="SSF55486">
    <property type="entry name" value="Metalloproteases ('zincins'), catalytic domain"/>
    <property type="match status" value="1"/>
</dbReference>
<dbReference type="SUPFAM" id="SSF57552">
    <property type="entry name" value="Blood coagulation inhibitor (disintegrin)"/>
    <property type="match status" value="1"/>
</dbReference>
<comment type="subcellular location">
    <subcellularLocation>
        <location evidence="1">Membrane</location>
        <topology evidence="1">Single-pass type I membrane protein</topology>
    </subcellularLocation>
</comment>
<evidence type="ECO:0000256" key="5">
    <source>
        <dbReference type="SAM" id="Phobius"/>
    </source>
</evidence>
<feature type="domain" description="Disintegrin" evidence="6">
    <location>
        <begin position="233"/>
        <end position="319"/>
    </location>
</feature>
<reference evidence="9" key="1">
    <citation type="submission" date="2011-03" db="EMBL/GenBank/DDBJ databases">
        <title>Version 3 of the genome sequence of Otolemur garnettii (Bushbaby).</title>
        <authorList>
            <consortium name="The Broad Institute Genome Sequencing Platform"/>
            <person name="Di Palma F."/>
            <person name="Johnson J."/>
            <person name="Lander E.S."/>
            <person name="Lindblad-Toh K."/>
            <person name="Jaffe D.B."/>
            <person name="Gnerre S."/>
            <person name="MacCallum I."/>
            <person name="Przybylski D."/>
            <person name="Ribeiro F.J."/>
            <person name="Burton J.N."/>
            <person name="Walker B.J."/>
            <person name="Sharpe T."/>
            <person name="Hall G."/>
        </authorList>
    </citation>
    <scope>NUCLEOTIDE SEQUENCE [LARGE SCALE GENOMIC DNA]</scope>
</reference>
<dbReference type="GO" id="GO:1990913">
    <property type="term" value="C:sperm head plasma membrane"/>
    <property type="evidence" value="ECO:0007669"/>
    <property type="project" value="TreeGrafter"/>
</dbReference>
<dbReference type="FunFam" id="4.10.70.10:FF:000001">
    <property type="entry name" value="Disintegrin and metalloproteinase domain-containing protein 22"/>
    <property type="match status" value="1"/>
</dbReference>
<dbReference type="PANTHER" id="PTHR11905:SF232">
    <property type="entry name" value="DISINTEGRIN AND METALLOPROTEINASE DOMAIN-CONTAINING PROTEIN 20"/>
    <property type="match status" value="1"/>
</dbReference>
<dbReference type="PROSITE" id="PS50214">
    <property type="entry name" value="DISINTEGRIN_2"/>
    <property type="match status" value="1"/>
</dbReference>
<dbReference type="eggNOG" id="KOG3607">
    <property type="taxonomic scope" value="Eukaryota"/>
</dbReference>
<dbReference type="InterPro" id="IPR034027">
    <property type="entry name" value="Reprolysin_adamalysin"/>
</dbReference>
<dbReference type="CDD" id="cd04269">
    <property type="entry name" value="ZnMc_adamalysin_II_like"/>
    <property type="match status" value="1"/>
</dbReference>
<keyword evidence="9" id="KW-1185">Reference proteome</keyword>
<evidence type="ECO:0000256" key="3">
    <source>
        <dbReference type="PROSITE-ProRule" id="PRU00068"/>
    </source>
</evidence>
<feature type="transmembrane region" description="Helical" evidence="5">
    <location>
        <begin position="517"/>
        <end position="538"/>
    </location>
</feature>
<reference evidence="8" key="3">
    <citation type="submission" date="2025-09" db="UniProtKB">
        <authorList>
            <consortium name="Ensembl"/>
        </authorList>
    </citation>
    <scope>IDENTIFICATION</scope>
</reference>
<evidence type="ECO:0000256" key="4">
    <source>
        <dbReference type="PROSITE-ProRule" id="PRU00276"/>
    </source>
</evidence>
<accession>H0XID2</accession>
<keyword evidence="2 3" id="KW-1015">Disulfide bond</keyword>
<evidence type="ECO:0000313" key="8">
    <source>
        <dbReference type="Ensembl" id="ENSOGAP00000015872.1"/>
    </source>
</evidence>
<dbReference type="OMA" id="ICIHREC"/>
<protein>
    <recommendedName>
        <fullName evidence="10">ADAM metallopeptidase domain 21</fullName>
    </recommendedName>
</protein>
<evidence type="ECO:0000259" key="6">
    <source>
        <dbReference type="PROSITE" id="PS50214"/>
    </source>
</evidence>
<keyword evidence="5" id="KW-0472">Membrane</keyword>
<dbReference type="Proteomes" id="UP000005225">
    <property type="component" value="Unassembled WGS sequence"/>
</dbReference>
<evidence type="ECO:0000313" key="9">
    <source>
        <dbReference type="Proteomes" id="UP000005225"/>
    </source>
</evidence>
<proteinExistence type="predicted"/>
<dbReference type="PROSITE" id="PS00427">
    <property type="entry name" value="DISINTEGRIN_1"/>
    <property type="match status" value="1"/>
</dbReference>
<organism evidence="8 9">
    <name type="scientific">Otolemur garnettii</name>
    <name type="common">Small-eared galago</name>
    <name type="synonym">Garnett's greater bushbaby</name>
    <dbReference type="NCBI Taxonomy" id="30611"/>
    <lineage>
        <taxon>Eukaryota</taxon>
        <taxon>Metazoa</taxon>
        <taxon>Chordata</taxon>
        <taxon>Craniata</taxon>
        <taxon>Vertebrata</taxon>
        <taxon>Euteleostomi</taxon>
        <taxon>Mammalia</taxon>
        <taxon>Eutheria</taxon>
        <taxon>Euarchontoglires</taxon>
        <taxon>Primates</taxon>
        <taxon>Strepsirrhini</taxon>
        <taxon>Lorisiformes</taxon>
        <taxon>Galagidae</taxon>
        <taxon>Otolemur</taxon>
    </lineage>
</organism>
<dbReference type="PROSITE" id="PS50215">
    <property type="entry name" value="ADAM_MEPRO"/>
    <property type="match status" value="1"/>
</dbReference>
<dbReference type="PRINTS" id="PR00289">
    <property type="entry name" value="DISINTEGRIN"/>
</dbReference>
<name>H0XID2_OTOGA</name>
<evidence type="ECO:0008006" key="10">
    <source>
        <dbReference type="Google" id="ProtNLM"/>
    </source>
</evidence>
<dbReference type="SMART" id="SM00050">
    <property type="entry name" value="DISIN"/>
    <property type="match status" value="1"/>
</dbReference>
<dbReference type="EMBL" id="AAQR03191144">
    <property type="status" value="NOT_ANNOTATED_CDS"/>
    <property type="molecule type" value="Genomic_DNA"/>
</dbReference>
<dbReference type="HOGENOM" id="CLU_012714_4_0_1"/>
<dbReference type="InterPro" id="IPR001590">
    <property type="entry name" value="Peptidase_M12B"/>
</dbReference>
<dbReference type="Pfam" id="PF08516">
    <property type="entry name" value="ADAM_CR"/>
    <property type="match status" value="1"/>
</dbReference>
<dbReference type="SMART" id="SM00608">
    <property type="entry name" value="ACR"/>
    <property type="match status" value="1"/>
</dbReference>
<dbReference type="GO" id="GO:0008584">
    <property type="term" value="P:male gonad development"/>
    <property type="evidence" value="ECO:0007669"/>
    <property type="project" value="TreeGrafter"/>
</dbReference>
<comment type="caution">
    <text evidence="4">Lacks conserved residue(s) required for the propagation of feature annotation.</text>
</comment>
<evidence type="ECO:0000259" key="7">
    <source>
        <dbReference type="PROSITE" id="PS50215"/>
    </source>
</evidence>
<dbReference type="Gene3D" id="4.10.70.10">
    <property type="entry name" value="Disintegrin domain"/>
    <property type="match status" value="1"/>
</dbReference>
<dbReference type="InParanoid" id="H0XID2"/>
<keyword evidence="5" id="KW-1133">Transmembrane helix</keyword>
<dbReference type="Pfam" id="PF01421">
    <property type="entry name" value="Reprolysin"/>
    <property type="match status" value="1"/>
</dbReference>
<feature type="domain" description="Peptidase M12B" evidence="7">
    <location>
        <begin position="30"/>
        <end position="223"/>
    </location>
</feature>
<reference evidence="8" key="2">
    <citation type="submission" date="2025-08" db="UniProtKB">
        <authorList>
            <consortium name="Ensembl"/>
        </authorList>
    </citation>
    <scope>IDENTIFICATION</scope>
</reference>
<dbReference type="AlphaFoldDB" id="H0XID2"/>
<keyword evidence="5" id="KW-0812">Transmembrane</keyword>